<evidence type="ECO:0000313" key="7">
    <source>
        <dbReference type="Proteomes" id="UP001248581"/>
    </source>
</evidence>
<dbReference type="Pfam" id="PF04828">
    <property type="entry name" value="GFA"/>
    <property type="match status" value="1"/>
</dbReference>
<evidence type="ECO:0000256" key="2">
    <source>
        <dbReference type="ARBA" id="ARBA00022723"/>
    </source>
</evidence>
<protein>
    <submittedName>
        <fullName evidence="6">GFA family protein</fullName>
    </submittedName>
</protein>
<keyword evidence="7" id="KW-1185">Reference proteome</keyword>
<reference evidence="7" key="1">
    <citation type="submission" date="2023-09" db="EMBL/GenBank/DDBJ databases">
        <authorList>
            <person name="Li S."/>
            <person name="Li X."/>
            <person name="Zhang C."/>
            <person name="Zhao Z."/>
        </authorList>
    </citation>
    <scope>NUCLEOTIDE SEQUENCE [LARGE SCALE GENOMIC DNA]</scope>
    <source>
        <strain evidence="7">SQ345</strain>
    </source>
</reference>
<dbReference type="InterPro" id="IPR006913">
    <property type="entry name" value="CENP-V/GFA"/>
</dbReference>
<dbReference type="PANTHER" id="PTHR33337">
    <property type="entry name" value="GFA DOMAIN-CONTAINING PROTEIN"/>
    <property type="match status" value="1"/>
</dbReference>
<evidence type="ECO:0000256" key="1">
    <source>
        <dbReference type="ARBA" id="ARBA00005495"/>
    </source>
</evidence>
<sequence>MSETKTYKGSCLCGQVQYQISEPLKMFQYCHCSRCRKITGSGFAPNIFVPLQQFSWLSGKDLLGRYTVPEAKYFATSFCTNCGSTMPWLTQTEQIYVLPVGTLDDEIELKPSQNIFCAETPKWHTSFDQLPKFNQGPK</sequence>
<feature type="domain" description="CENP-V/GFA" evidence="5">
    <location>
        <begin position="7"/>
        <end position="138"/>
    </location>
</feature>
<comment type="similarity">
    <text evidence="1">Belongs to the Gfa family.</text>
</comment>
<organism evidence="6 7">
    <name type="scientific">Thalassotalea nanhaiensis</name>
    <dbReference type="NCBI Taxonomy" id="3065648"/>
    <lineage>
        <taxon>Bacteria</taxon>
        <taxon>Pseudomonadati</taxon>
        <taxon>Pseudomonadota</taxon>
        <taxon>Gammaproteobacteria</taxon>
        <taxon>Alteromonadales</taxon>
        <taxon>Colwelliaceae</taxon>
        <taxon>Thalassotalea</taxon>
    </lineage>
</organism>
<dbReference type="SUPFAM" id="SSF51316">
    <property type="entry name" value="Mss4-like"/>
    <property type="match status" value="1"/>
</dbReference>
<dbReference type="PANTHER" id="PTHR33337:SF40">
    <property type="entry name" value="CENP-V_GFA DOMAIN-CONTAINING PROTEIN-RELATED"/>
    <property type="match status" value="1"/>
</dbReference>
<evidence type="ECO:0000256" key="4">
    <source>
        <dbReference type="ARBA" id="ARBA00023239"/>
    </source>
</evidence>
<keyword evidence="4" id="KW-0456">Lyase</keyword>
<accession>A0ABY9TI21</accession>
<dbReference type="Gene3D" id="3.90.1590.10">
    <property type="entry name" value="glutathione-dependent formaldehyde- activating enzyme (gfa)"/>
    <property type="match status" value="1"/>
</dbReference>
<dbReference type="EMBL" id="CP134146">
    <property type="protein sequence ID" value="WNC68498.1"/>
    <property type="molecule type" value="Genomic_DNA"/>
</dbReference>
<dbReference type="RefSeq" id="WP_348387654.1">
    <property type="nucleotide sequence ID" value="NZ_CP134146.1"/>
</dbReference>
<keyword evidence="2" id="KW-0479">Metal-binding</keyword>
<proteinExistence type="inferred from homology"/>
<keyword evidence="3" id="KW-0862">Zinc</keyword>
<evidence type="ECO:0000259" key="5">
    <source>
        <dbReference type="PROSITE" id="PS51891"/>
    </source>
</evidence>
<evidence type="ECO:0000313" key="6">
    <source>
        <dbReference type="EMBL" id="WNC68498.1"/>
    </source>
</evidence>
<gene>
    <name evidence="6" type="ORF">RI845_18530</name>
</gene>
<evidence type="ECO:0000256" key="3">
    <source>
        <dbReference type="ARBA" id="ARBA00022833"/>
    </source>
</evidence>
<dbReference type="Proteomes" id="UP001248581">
    <property type="component" value="Chromosome"/>
</dbReference>
<dbReference type="InterPro" id="IPR011057">
    <property type="entry name" value="Mss4-like_sf"/>
</dbReference>
<name>A0ABY9TI21_9GAMM</name>
<dbReference type="PROSITE" id="PS51891">
    <property type="entry name" value="CENP_V_GFA"/>
    <property type="match status" value="1"/>
</dbReference>